<feature type="domain" description="AB hydrolase-1" evidence="1">
    <location>
        <begin position="21"/>
        <end position="134"/>
    </location>
</feature>
<comment type="caution">
    <text evidence="2">The sequence shown here is derived from an EMBL/GenBank/DDBJ whole genome shotgun (WGS) entry which is preliminary data.</text>
</comment>
<keyword evidence="2" id="KW-0378">Hydrolase</keyword>
<dbReference type="EMBL" id="JAMZEB010000002">
    <property type="protein sequence ID" value="MCP2357727.1"/>
    <property type="molecule type" value="Genomic_DNA"/>
</dbReference>
<gene>
    <name evidence="2" type="ORF">HD597_004747</name>
</gene>
<dbReference type="GO" id="GO:0016020">
    <property type="term" value="C:membrane"/>
    <property type="evidence" value="ECO:0007669"/>
    <property type="project" value="TreeGrafter"/>
</dbReference>
<dbReference type="GO" id="GO:0018786">
    <property type="term" value="F:haloalkane dehalogenase activity"/>
    <property type="evidence" value="ECO:0007669"/>
    <property type="project" value="UniProtKB-EC"/>
</dbReference>
<keyword evidence="3" id="KW-1185">Reference proteome</keyword>
<dbReference type="PANTHER" id="PTHR43798:SF24">
    <property type="entry name" value="CIS-3-ALKYL-4-ALKYLOXETAN-2-ONE DECARBOXYLASE"/>
    <property type="match status" value="1"/>
</dbReference>
<reference evidence="2" key="1">
    <citation type="submission" date="2022-06" db="EMBL/GenBank/DDBJ databases">
        <title>Sequencing the genomes of 1000 actinobacteria strains.</title>
        <authorList>
            <person name="Klenk H.-P."/>
        </authorList>
    </citation>
    <scope>NUCLEOTIDE SEQUENCE</scope>
    <source>
        <strain evidence="2">DSM 46694</strain>
    </source>
</reference>
<dbReference type="Pfam" id="PF00561">
    <property type="entry name" value="Abhydrolase_1"/>
    <property type="match status" value="1"/>
</dbReference>
<name>A0A9X2K1W5_9ACTN</name>
<evidence type="ECO:0000313" key="3">
    <source>
        <dbReference type="Proteomes" id="UP001139648"/>
    </source>
</evidence>
<dbReference type="PRINTS" id="PR00111">
    <property type="entry name" value="ABHYDROLASE"/>
</dbReference>
<dbReference type="NCBIfam" id="NF002938">
    <property type="entry name" value="PRK03592.1"/>
    <property type="match status" value="1"/>
</dbReference>
<dbReference type="InterPro" id="IPR000639">
    <property type="entry name" value="Epox_hydrolase-like"/>
</dbReference>
<dbReference type="InterPro" id="IPR029058">
    <property type="entry name" value="AB_hydrolase_fold"/>
</dbReference>
<dbReference type="PRINTS" id="PR00412">
    <property type="entry name" value="EPOXHYDRLASE"/>
</dbReference>
<dbReference type="Proteomes" id="UP001139648">
    <property type="component" value="Unassembled WGS sequence"/>
</dbReference>
<evidence type="ECO:0000313" key="2">
    <source>
        <dbReference type="EMBL" id="MCP2357727.1"/>
    </source>
</evidence>
<dbReference type="InterPro" id="IPR000073">
    <property type="entry name" value="AB_hydrolase_1"/>
</dbReference>
<dbReference type="PANTHER" id="PTHR43798">
    <property type="entry name" value="MONOACYLGLYCEROL LIPASE"/>
    <property type="match status" value="1"/>
</dbReference>
<dbReference type="EC" id="3.8.1.5" evidence="2"/>
<dbReference type="InterPro" id="IPR050266">
    <property type="entry name" value="AB_hydrolase_sf"/>
</dbReference>
<organism evidence="2 3">
    <name type="scientific">Nonomuraea thailandensis</name>
    <dbReference type="NCBI Taxonomy" id="1188745"/>
    <lineage>
        <taxon>Bacteria</taxon>
        <taxon>Bacillati</taxon>
        <taxon>Actinomycetota</taxon>
        <taxon>Actinomycetes</taxon>
        <taxon>Streptosporangiales</taxon>
        <taxon>Streptosporangiaceae</taxon>
        <taxon>Nonomuraea</taxon>
    </lineage>
</organism>
<evidence type="ECO:0000259" key="1">
    <source>
        <dbReference type="Pfam" id="PF00561"/>
    </source>
</evidence>
<accession>A0A9X2K1W5</accession>
<sequence>MPVQHVLDSTMSYRELGSGAPIVFLHGNPTSSHLWRDVMPAVGQGRRLAPDLIGMGESGKPAIDYTYDDQARYLDAWFDALDLDDVLLVGHDWGGALAFDWAARHPDRVRGIAFTEAIVKPMTWEEFPEGGRPLFRAIKTEGVGESMMLDDNAFLRALPGSVTTPMADEDAQAYLRPYPTRESRLPLLRWARSMPLDGEPAGVVARIEAFGRWLATSVEVPKLLIDFRPGPGSMWTRETIAWCRATIASLEIVEREEVAGHHTPEDHPLVIASALADWMAGHR</sequence>
<dbReference type="Gene3D" id="3.40.50.1820">
    <property type="entry name" value="alpha/beta hydrolase"/>
    <property type="match status" value="1"/>
</dbReference>
<dbReference type="SUPFAM" id="SSF53474">
    <property type="entry name" value="alpha/beta-Hydrolases"/>
    <property type="match status" value="1"/>
</dbReference>
<protein>
    <submittedName>
        <fullName evidence="2">Haloalkane dehalogenase</fullName>
        <ecNumber evidence="2">3.8.1.5</ecNumber>
    </submittedName>
</protein>
<dbReference type="AlphaFoldDB" id="A0A9X2K1W5"/>
<proteinExistence type="predicted"/>
<dbReference type="RefSeq" id="WP_253744835.1">
    <property type="nucleotide sequence ID" value="NZ_BAABKA010000026.1"/>
</dbReference>